<keyword evidence="1 6" id="KW-0489">Methyltransferase</keyword>
<evidence type="ECO:0000259" key="5">
    <source>
        <dbReference type="Pfam" id="PF13649"/>
    </source>
</evidence>
<dbReference type="GO" id="GO:0032259">
    <property type="term" value="P:methylation"/>
    <property type="evidence" value="ECO:0007669"/>
    <property type="project" value="UniProtKB-KW"/>
</dbReference>
<keyword evidence="3" id="KW-0949">S-adenosyl-L-methionine</keyword>
<dbReference type="GO" id="GO:0008168">
    <property type="term" value="F:methyltransferase activity"/>
    <property type="evidence" value="ECO:0007669"/>
    <property type="project" value="UniProtKB-KW"/>
</dbReference>
<keyword evidence="2" id="KW-0808">Transferase</keyword>
<dbReference type="InterPro" id="IPR029063">
    <property type="entry name" value="SAM-dependent_MTases_sf"/>
</dbReference>
<evidence type="ECO:0000256" key="2">
    <source>
        <dbReference type="ARBA" id="ARBA00022679"/>
    </source>
</evidence>
<feature type="region of interest" description="Disordered" evidence="4">
    <location>
        <begin position="154"/>
        <end position="178"/>
    </location>
</feature>
<dbReference type="CDD" id="cd02440">
    <property type="entry name" value="AdoMet_MTases"/>
    <property type="match status" value="1"/>
</dbReference>
<dbReference type="PANTHER" id="PTHR43464:SF19">
    <property type="entry name" value="UBIQUINONE BIOSYNTHESIS O-METHYLTRANSFERASE, MITOCHONDRIAL"/>
    <property type="match status" value="1"/>
</dbReference>
<evidence type="ECO:0000256" key="4">
    <source>
        <dbReference type="SAM" id="MobiDB-lite"/>
    </source>
</evidence>
<dbReference type="Gene3D" id="3.40.50.150">
    <property type="entry name" value="Vaccinia Virus protein VP39"/>
    <property type="match status" value="1"/>
</dbReference>
<keyword evidence="7" id="KW-1185">Reference proteome</keyword>
<gene>
    <name evidence="6" type="ORF">Snoj_57700</name>
</gene>
<dbReference type="EMBL" id="BNEC01000005">
    <property type="protein sequence ID" value="GHI71852.1"/>
    <property type="molecule type" value="Genomic_DNA"/>
</dbReference>
<sequence length="178" mass="19031">MHEVSDLAPGRALDLGCGEGADAVWLARRGWTVTGTDISGVALGRAAEHAAEAGVGDRVSFARHDLTESFPQGEFDLVSACFLHNYGDFPRDAVLRTAASAVAPGGTLLVVGHAGWAPWQEDREEAHFPTPAEVLAQLEPVTAGWEVLRAEETERIQNQPDGTPGTRTDNVVRVRRPA</sequence>
<accession>A0ABQ3SVA8</accession>
<name>A0ABQ3SVA8_9ACTN</name>
<dbReference type="Proteomes" id="UP000613974">
    <property type="component" value="Unassembled WGS sequence"/>
</dbReference>
<evidence type="ECO:0000313" key="6">
    <source>
        <dbReference type="EMBL" id="GHI71852.1"/>
    </source>
</evidence>
<dbReference type="PANTHER" id="PTHR43464">
    <property type="entry name" value="METHYLTRANSFERASE"/>
    <property type="match status" value="1"/>
</dbReference>
<comment type="caution">
    <text evidence="6">The sequence shown here is derived from an EMBL/GenBank/DDBJ whole genome shotgun (WGS) entry which is preliminary data.</text>
</comment>
<dbReference type="InterPro" id="IPR041698">
    <property type="entry name" value="Methyltransf_25"/>
</dbReference>
<feature type="domain" description="Methyltransferase" evidence="5">
    <location>
        <begin position="13"/>
        <end position="106"/>
    </location>
</feature>
<protein>
    <submittedName>
        <fullName evidence="6">Methyltransferase</fullName>
    </submittedName>
</protein>
<dbReference type="Pfam" id="PF13649">
    <property type="entry name" value="Methyltransf_25"/>
    <property type="match status" value="1"/>
</dbReference>
<dbReference type="SUPFAM" id="SSF53335">
    <property type="entry name" value="S-adenosyl-L-methionine-dependent methyltransferases"/>
    <property type="match status" value="1"/>
</dbReference>
<reference evidence="7" key="1">
    <citation type="submission" date="2023-07" db="EMBL/GenBank/DDBJ databases">
        <title>Whole genome shotgun sequence of Streptomyces nojiriensis NBRC 13794.</title>
        <authorList>
            <person name="Komaki H."/>
            <person name="Tamura T."/>
        </authorList>
    </citation>
    <scope>NUCLEOTIDE SEQUENCE [LARGE SCALE GENOMIC DNA]</scope>
    <source>
        <strain evidence="7">NBRC 13794</strain>
    </source>
</reference>
<feature type="compositionally biased region" description="Polar residues" evidence="4">
    <location>
        <begin position="156"/>
        <end position="169"/>
    </location>
</feature>
<evidence type="ECO:0000256" key="3">
    <source>
        <dbReference type="ARBA" id="ARBA00022691"/>
    </source>
</evidence>
<evidence type="ECO:0000256" key="1">
    <source>
        <dbReference type="ARBA" id="ARBA00022603"/>
    </source>
</evidence>
<evidence type="ECO:0000313" key="7">
    <source>
        <dbReference type="Proteomes" id="UP000613974"/>
    </source>
</evidence>
<organism evidence="6 7">
    <name type="scientific">Streptomyces nojiriensis</name>
    <dbReference type="NCBI Taxonomy" id="66374"/>
    <lineage>
        <taxon>Bacteria</taxon>
        <taxon>Bacillati</taxon>
        <taxon>Actinomycetota</taxon>
        <taxon>Actinomycetes</taxon>
        <taxon>Kitasatosporales</taxon>
        <taxon>Streptomycetaceae</taxon>
        <taxon>Streptomyces</taxon>
    </lineage>
</organism>
<proteinExistence type="predicted"/>